<feature type="domain" description="Transcription factor CBF/NF-Y/archaeal histone" evidence="5">
    <location>
        <begin position="29"/>
        <end position="89"/>
    </location>
</feature>
<evidence type="ECO:0000313" key="6">
    <source>
        <dbReference type="EMBL" id="CAL5043273.1"/>
    </source>
</evidence>
<dbReference type="EMBL" id="OZ075144">
    <property type="protein sequence ID" value="CAL5043273.1"/>
    <property type="molecule type" value="Genomic_DNA"/>
</dbReference>
<dbReference type="Pfam" id="PF00808">
    <property type="entry name" value="CBFD_NFYB_HMF"/>
    <property type="match status" value="1"/>
</dbReference>
<dbReference type="InterPro" id="IPR027113">
    <property type="entry name" value="Transc_fact_NFYB/HAP3"/>
</dbReference>
<reference evidence="6 7" key="2">
    <citation type="submission" date="2024-10" db="EMBL/GenBank/DDBJ databases">
        <authorList>
            <person name="Ryan C."/>
        </authorList>
    </citation>
    <scope>NUCLEOTIDE SEQUENCE [LARGE SCALE GENOMIC DNA]</scope>
</reference>
<evidence type="ECO:0000313" key="7">
    <source>
        <dbReference type="Proteomes" id="UP001497457"/>
    </source>
</evidence>
<protein>
    <recommendedName>
        <fullName evidence="5">Transcription factor CBF/NF-Y/archaeal histone domain-containing protein</fullName>
    </recommendedName>
</protein>
<dbReference type="AlphaFoldDB" id="A0ABC9DS90"/>
<evidence type="ECO:0000259" key="5">
    <source>
        <dbReference type="Pfam" id="PF00808"/>
    </source>
</evidence>
<accession>A0ABC9DS90</accession>
<keyword evidence="7" id="KW-1185">Reference proteome</keyword>
<comment type="similarity">
    <text evidence="1">Belongs to the NFYB/HAP3 subunit family.</text>
</comment>
<proteinExistence type="inferred from homology"/>
<keyword evidence="2" id="KW-0805">Transcription regulation</keyword>
<evidence type="ECO:0000256" key="3">
    <source>
        <dbReference type="ARBA" id="ARBA00023163"/>
    </source>
</evidence>
<dbReference type="PANTHER" id="PTHR11064">
    <property type="entry name" value="CCAAT-BINDING TRANSCRIPTION FACTOR-RELATED"/>
    <property type="match status" value="1"/>
</dbReference>
<evidence type="ECO:0000256" key="1">
    <source>
        <dbReference type="ARBA" id="ARBA00009053"/>
    </source>
</evidence>
<feature type="region of interest" description="Disordered" evidence="4">
    <location>
        <begin position="1"/>
        <end position="28"/>
    </location>
</feature>
<evidence type="ECO:0000256" key="2">
    <source>
        <dbReference type="ARBA" id="ARBA00023015"/>
    </source>
</evidence>
<dbReference type="InterPro" id="IPR003958">
    <property type="entry name" value="CBFA_NFYB_domain"/>
</dbReference>
<dbReference type="InterPro" id="IPR009072">
    <property type="entry name" value="Histone-fold"/>
</dbReference>
<sequence length="197" mass="21263">MDMEQIQTNNRDDAEEKSAGKEAPEGCTIPKAILTRMMRQAMPGNSKIGADAKEAMDQCVAEFAAVVMRAATQECRRDRRLTITGDDLIVGLRNIGFDDYAGPLTRYLRRYRESEGTMPRGRHTMMPPPPPAAATATVEAAEAQPLAQGLSLQLSPPLLGDVTELGLHTDVYAVWRGAARPPAGASQMPPADADGEE</sequence>
<dbReference type="PANTHER" id="PTHR11064:SF162">
    <property type="entry name" value="TRANSCRIPTION FACTOR CBF_NF-Y_ARCHAEAL HISTONE DOMAIN-CONTAINING PROTEIN"/>
    <property type="match status" value="1"/>
</dbReference>
<organism evidence="6 7">
    <name type="scientific">Urochloa decumbens</name>
    <dbReference type="NCBI Taxonomy" id="240449"/>
    <lineage>
        <taxon>Eukaryota</taxon>
        <taxon>Viridiplantae</taxon>
        <taxon>Streptophyta</taxon>
        <taxon>Embryophyta</taxon>
        <taxon>Tracheophyta</taxon>
        <taxon>Spermatophyta</taxon>
        <taxon>Magnoliopsida</taxon>
        <taxon>Liliopsida</taxon>
        <taxon>Poales</taxon>
        <taxon>Poaceae</taxon>
        <taxon>PACMAD clade</taxon>
        <taxon>Panicoideae</taxon>
        <taxon>Panicodae</taxon>
        <taxon>Paniceae</taxon>
        <taxon>Melinidinae</taxon>
        <taxon>Urochloa</taxon>
    </lineage>
</organism>
<dbReference type="SUPFAM" id="SSF47113">
    <property type="entry name" value="Histone-fold"/>
    <property type="match status" value="1"/>
</dbReference>
<dbReference type="CDD" id="cd22907">
    <property type="entry name" value="HFD_NFYB"/>
    <property type="match status" value="1"/>
</dbReference>
<dbReference type="Gene3D" id="1.10.20.10">
    <property type="entry name" value="Histone, subunit A"/>
    <property type="match status" value="1"/>
</dbReference>
<keyword evidence="3" id="KW-0804">Transcription</keyword>
<gene>
    <name evidence="6" type="ORF">URODEC1_LOCUS87617</name>
</gene>
<evidence type="ECO:0000256" key="4">
    <source>
        <dbReference type="SAM" id="MobiDB-lite"/>
    </source>
</evidence>
<reference evidence="7" key="1">
    <citation type="submission" date="2024-06" db="EMBL/GenBank/DDBJ databases">
        <authorList>
            <person name="Ryan C."/>
        </authorList>
    </citation>
    <scope>NUCLEOTIDE SEQUENCE [LARGE SCALE GENOMIC DNA]</scope>
</reference>
<name>A0ABC9DS90_9POAL</name>
<feature type="compositionally biased region" description="Basic and acidic residues" evidence="4">
    <location>
        <begin position="10"/>
        <end position="24"/>
    </location>
</feature>
<dbReference type="Proteomes" id="UP001497457">
    <property type="component" value="Chromosome 34rd"/>
</dbReference>